<dbReference type="CDD" id="cd05907">
    <property type="entry name" value="VL_LC_FACS_like"/>
    <property type="match status" value="1"/>
</dbReference>
<dbReference type="KEGG" id="lut:Lupro_02490"/>
<accession>A0A0X8G515</accession>
<proteinExistence type="predicted"/>
<evidence type="ECO:0000313" key="5">
    <source>
        <dbReference type="Proteomes" id="UP000059672"/>
    </source>
</evidence>
<evidence type="ECO:0000259" key="3">
    <source>
        <dbReference type="Pfam" id="PF00501"/>
    </source>
</evidence>
<dbReference type="PANTHER" id="PTHR43272:SF33">
    <property type="entry name" value="AMP-BINDING DOMAIN-CONTAINING PROTEIN-RELATED"/>
    <property type="match status" value="1"/>
</dbReference>
<dbReference type="STRING" id="1622118.Lupro_02490"/>
<feature type="domain" description="AMP-dependent synthetase/ligase" evidence="3">
    <location>
        <begin position="24"/>
        <end position="419"/>
    </location>
</feature>
<organism evidence="4 5">
    <name type="scientific">Lutibacter profundi</name>
    <dbReference type="NCBI Taxonomy" id="1622118"/>
    <lineage>
        <taxon>Bacteria</taxon>
        <taxon>Pseudomonadati</taxon>
        <taxon>Bacteroidota</taxon>
        <taxon>Flavobacteriia</taxon>
        <taxon>Flavobacteriales</taxon>
        <taxon>Flavobacteriaceae</taxon>
        <taxon>Lutibacter</taxon>
    </lineage>
</organism>
<keyword evidence="2" id="KW-0067">ATP-binding</keyword>
<dbReference type="InterPro" id="IPR020459">
    <property type="entry name" value="AMP-binding"/>
</dbReference>
<evidence type="ECO:0000256" key="2">
    <source>
        <dbReference type="ARBA" id="ARBA00022840"/>
    </source>
</evidence>
<dbReference type="PROSITE" id="PS00455">
    <property type="entry name" value="AMP_BINDING"/>
    <property type="match status" value="1"/>
</dbReference>
<dbReference type="Proteomes" id="UP000059672">
    <property type="component" value="Chromosome"/>
</dbReference>
<reference evidence="5" key="1">
    <citation type="submission" date="2015-12" db="EMBL/GenBank/DDBJ databases">
        <title>Complete genome sequence of Lutibacter profundus strain LP1.</title>
        <authorList>
            <person name="Wissuwa J."/>
            <person name="Le Moine Bauer S."/>
            <person name="Stokke R."/>
            <person name="Dahle H."/>
            <person name="Steen I.H."/>
        </authorList>
    </citation>
    <scope>NUCLEOTIDE SEQUENCE [LARGE SCALE GENOMIC DNA]</scope>
    <source>
        <strain evidence="5">LP1</strain>
    </source>
</reference>
<dbReference type="SUPFAM" id="SSF56801">
    <property type="entry name" value="Acetyl-CoA synthetase-like"/>
    <property type="match status" value="1"/>
</dbReference>
<dbReference type="PANTHER" id="PTHR43272">
    <property type="entry name" value="LONG-CHAIN-FATTY-ACID--COA LIGASE"/>
    <property type="match status" value="1"/>
</dbReference>
<dbReference type="OrthoDB" id="9803968at2"/>
<keyword evidence="5" id="KW-1185">Reference proteome</keyword>
<dbReference type="RefSeq" id="WP_068205982.1">
    <property type="nucleotide sequence ID" value="NZ_CP013355.1"/>
</dbReference>
<sequence length="593" mass="67320">MPIETTRLFDFAYYQLENFNLEKALITKKNGEWISTSSKEYIDKANAISRGLLKLGIKPGDKIGVISTSNRTEWNILDIGVLQIGATNIPIYPTISKSDYEYIFNHAEITHCFLSDSELFEKANAIRSNVPTLKEIYSFDEIEGCKNWEEVLELGKDESNQPEVERLKENVKSDDLATIIYTSGTTGRPKGVMLSHNNIVSNVLDSFPRLPLSLGNMKVLSFLPVCHVFERMLHYLYQYAGISIYFAEGMDKIGENIKEVSPSFMSVVPRLLEKIYDGIISKGSTLKGVKKFLFFWAVDLGLKYEPYGKNGWWYEKKLALANKLIFSKWREALGGNLSTMVSGSAALQPRLARVFTAAKMHVMEGYGLTETSPVVTVNMYKNKLMRIGTVGKPIDNVEVKIAEDGEILVKGPNVMQGYYKDEEKTASVMTGDYFHTGDKGELDADGFLKITGRKKEIFKTSGGKYIVPALLENELKQSRFIEQVLVVGEGQKMATAIIQPSFEFLRDWSKIHHEPVLGDNQVLIENPHILNRIEKEVKKCNKNFGKWETIKRFELTPDVWGIDNGLLTPTMKPKRDEIIAKYLHLYNKMYEIK</sequence>
<dbReference type="AlphaFoldDB" id="A0A0X8G515"/>
<dbReference type="Pfam" id="PF00501">
    <property type="entry name" value="AMP-binding"/>
    <property type="match status" value="1"/>
</dbReference>
<name>A0A0X8G515_9FLAO</name>
<dbReference type="InterPro" id="IPR000873">
    <property type="entry name" value="AMP-dep_synth/lig_dom"/>
</dbReference>
<dbReference type="GO" id="GO:0016020">
    <property type="term" value="C:membrane"/>
    <property type="evidence" value="ECO:0007669"/>
    <property type="project" value="TreeGrafter"/>
</dbReference>
<protein>
    <submittedName>
        <fullName evidence="4">AMP-dependent synthetase</fullName>
    </submittedName>
</protein>
<evidence type="ECO:0000313" key="4">
    <source>
        <dbReference type="EMBL" id="AMC10187.1"/>
    </source>
</evidence>
<dbReference type="PRINTS" id="PR00154">
    <property type="entry name" value="AMPBINDING"/>
</dbReference>
<dbReference type="InterPro" id="IPR042099">
    <property type="entry name" value="ANL_N_sf"/>
</dbReference>
<dbReference type="InterPro" id="IPR020845">
    <property type="entry name" value="AMP-binding_CS"/>
</dbReference>
<evidence type="ECO:0000256" key="1">
    <source>
        <dbReference type="ARBA" id="ARBA00022741"/>
    </source>
</evidence>
<reference evidence="4 5" key="2">
    <citation type="journal article" date="2016" name="Int. J. Syst. Evol. Microbiol.">
        <title>Lutibacter profundi sp. nov., isolated from a deep-sea hydrothermal system on the Arctic Mid-Ocean Ridge and emended description of the genus Lutibacter.</title>
        <authorList>
            <person name="Le Moine Bauer S."/>
            <person name="Roalkvam I."/>
            <person name="Steen I.H."/>
            <person name="Dahle H."/>
        </authorList>
    </citation>
    <scope>NUCLEOTIDE SEQUENCE [LARGE SCALE GENOMIC DNA]</scope>
    <source>
        <strain evidence="4 5">LP1</strain>
    </source>
</reference>
<dbReference type="Pfam" id="PF23562">
    <property type="entry name" value="AMP-binding_C_3"/>
    <property type="match status" value="1"/>
</dbReference>
<dbReference type="PATRIC" id="fig|1622118.3.peg.512"/>
<gene>
    <name evidence="4" type="ORF">Lupro_02490</name>
</gene>
<keyword evidence="1" id="KW-0547">Nucleotide-binding</keyword>
<dbReference type="EMBL" id="CP013355">
    <property type="protein sequence ID" value="AMC10187.1"/>
    <property type="molecule type" value="Genomic_DNA"/>
</dbReference>
<dbReference type="Gene3D" id="3.40.50.12780">
    <property type="entry name" value="N-terminal domain of ligase-like"/>
    <property type="match status" value="2"/>
</dbReference>
<dbReference type="GO" id="GO:0005524">
    <property type="term" value="F:ATP binding"/>
    <property type="evidence" value="ECO:0007669"/>
    <property type="project" value="UniProtKB-KW"/>
</dbReference>
<dbReference type="GO" id="GO:0004467">
    <property type="term" value="F:long-chain fatty acid-CoA ligase activity"/>
    <property type="evidence" value="ECO:0007669"/>
    <property type="project" value="TreeGrafter"/>
</dbReference>